<dbReference type="Proteomes" id="UP000031672">
    <property type="component" value="Unassembled WGS sequence"/>
</dbReference>
<dbReference type="Pfam" id="PF16976">
    <property type="entry name" value="RcpC"/>
    <property type="match status" value="1"/>
</dbReference>
<evidence type="ECO:0000259" key="1">
    <source>
        <dbReference type="Pfam" id="PF16976"/>
    </source>
</evidence>
<dbReference type="AlphaFoldDB" id="A0A0C2NSH1"/>
<comment type="caution">
    <text evidence="2">The sequence shown here is derived from an EMBL/GenBank/DDBJ whole genome shotgun (WGS) entry which is preliminary data.</text>
</comment>
<dbReference type="NCBIfam" id="TIGR03177">
    <property type="entry name" value="pilus_cpaB"/>
    <property type="match status" value="1"/>
</dbReference>
<gene>
    <name evidence="2" type="ORF">OJ16_14390</name>
</gene>
<keyword evidence="3" id="KW-1185">Reference proteome</keyword>
<proteinExistence type="predicted"/>
<dbReference type="STRING" id="1461322.OJ16_14390"/>
<dbReference type="EMBL" id="JTKH01000024">
    <property type="protein sequence ID" value="KII76016.1"/>
    <property type="molecule type" value="Genomic_DNA"/>
</dbReference>
<organism evidence="2 3">
    <name type="scientific">Vibrio renipiscarius</name>
    <dbReference type="NCBI Taxonomy" id="1461322"/>
    <lineage>
        <taxon>Bacteria</taxon>
        <taxon>Pseudomonadati</taxon>
        <taxon>Pseudomonadota</taxon>
        <taxon>Gammaproteobacteria</taxon>
        <taxon>Vibrionales</taxon>
        <taxon>Vibrionaceae</taxon>
        <taxon>Vibrio</taxon>
    </lineage>
</organism>
<feature type="domain" description="Flp pilus assembly protein RcpC/CpaB" evidence="1">
    <location>
        <begin position="120"/>
        <end position="228"/>
    </location>
</feature>
<evidence type="ECO:0000313" key="3">
    <source>
        <dbReference type="Proteomes" id="UP000031672"/>
    </source>
</evidence>
<dbReference type="RefSeq" id="WP_040991949.1">
    <property type="nucleotide sequence ID" value="NZ_JTKH01000024.1"/>
</dbReference>
<reference evidence="2 3" key="1">
    <citation type="submission" date="2014-11" db="EMBL/GenBank/DDBJ databases">
        <title>Draft Genome Sequence of Vibrio piscirenalis strains CECT 8603T and CECT 8604, two marine Gammaproteobacterium isolated from cultured gilthead sea bream (Sparus aurata).</title>
        <authorList>
            <person name="Arahal D.R."/>
            <person name="Rodrigo-Torres L."/>
            <person name="Lucena T."/>
            <person name="Pujalte M.J."/>
        </authorList>
    </citation>
    <scope>NUCLEOTIDE SEQUENCE [LARGE SCALE GENOMIC DNA]</scope>
    <source>
        <strain evidence="2 3">DCR 1-4-2</strain>
    </source>
</reference>
<dbReference type="OrthoDB" id="6400671at2"/>
<protein>
    <submittedName>
        <fullName evidence="2">Pilus assembly protein CpaB</fullName>
    </submittedName>
</protein>
<name>A0A0C2NSH1_9VIBR</name>
<accession>A0A0C2N8N2</accession>
<evidence type="ECO:0000313" key="2">
    <source>
        <dbReference type="EMBL" id="KII76016.1"/>
    </source>
</evidence>
<dbReference type="InterPro" id="IPR017592">
    <property type="entry name" value="Pilus_assmbl_Flp-typ_CpaB"/>
</dbReference>
<accession>A0A0C2NSH1</accession>
<sequence>MRSKLFIFIAMMAIGVGVFGLLSPNESTAVVAEVKTVEKPAVLYKIYRIAKSQVKKGQVVNPSDLEIVTISESEAHSLGFDDDALFDYESGSVYKRDLLKGDTFNLSYIAEPSSPEYIDTIISKNNVPYPVKVSLDSIIGGVISSGDNIDVLALTGDFAINSELSPQNKEQISLTPILTNIKVLKVEQDAPFISRSGNSEQMENYLIVELDRKQVALLTIAKKIAQIEVHKSIGNYLPNEIQANSGDVLPDFKAIKELRASEIVVN</sequence>
<dbReference type="InterPro" id="IPR031571">
    <property type="entry name" value="RcpC_dom"/>
</dbReference>